<reference evidence="2" key="1">
    <citation type="submission" date="2017-12" db="EMBL/GenBank/DDBJ databases">
        <title>First report on the novel genomospecies/subspecies of Pectobacterium carotovorum in Russia.</title>
        <authorList>
            <person name="Shirshikov F.V."/>
            <person name="Miroshnikov K."/>
            <person name="Toshakov S.V."/>
            <person name="Kabanova A.P."/>
            <person name="Barannik A.P."/>
            <person name="Shneider M."/>
            <person name="Ignatov A.N."/>
            <person name="Miroshnikov K.A."/>
        </authorList>
    </citation>
    <scope>NUCLEOTIDE SEQUENCE [LARGE SCALE GENOMIC DNA]</scope>
    <source>
        <strain evidence="2">F131</strain>
    </source>
</reference>
<feature type="compositionally biased region" description="Basic and acidic residues" evidence="1">
    <location>
        <begin position="29"/>
        <end position="41"/>
    </location>
</feature>
<dbReference type="AlphaFoldDB" id="A0A855MEF1"/>
<proteinExistence type="predicted"/>
<accession>A0A855MEF1</accession>
<evidence type="ECO:0000256" key="1">
    <source>
        <dbReference type="SAM" id="MobiDB-lite"/>
    </source>
</evidence>
<evidence type="ECO:0000313" key="2">
    <source>
        <dbReference type="EMBL" id="POY50302.1"/>
    </source>
</evidence>
<gene>
    <name evidence="2" type="ORF">F131LOC_01850</name>
</gene>
<sequence>MMSFTEVSIDPANMKSNDEVSIDPANMKSNDEVKTRYMPEKSKKKPSIMEGKKTGMVSMARKNRVCTYYTLLLGLHYISYRLH</sequence>
<protein>
    <submittedName>
        <fullName evidence="2">Uncharacterized protein</fullName>
    </submittedName>
</protein>
<comment type="caution">
    <text evidence="2">The sequence shown here is derived from an EMBL/GenBank/DDBJ whole genome shotgun (WGS) entry which is preliminary data.</text>
</comment>
<dbReference type="EMBL" id="PDVW01000008">
    <property type="protein sequence ID" value="POY50302.1"/>
    <property type="molecule type" value="Genomic_DNA"/>
</dbReference>
<feature type="region of interest" description="Disordered" evidence="1">
    <location>
        <begin position="15"/>
        <end position="50"/>
    </location>
</feature>
<organism evidence="2">
    <name type="scientific">Pectobacterium versatile</name>
    <dbReference type="NCBI Taxonomy" id="2488639"/>
    <lineage>
        <taxon>Bacteria</taxon>
        <taxon>Pseudomonadati</taxon>
        <taxon>Pseudomonadota</taxon>
        <taxon>Gammaproteobacteria</taxon>
        <taxon>Enterobacterales</taxon>
        <taxon>Pectobacteriaceae</taxon>
        <taxon>Pectobacterium</taxon>
    </lineage>
</organism>
<name>A0A855MEF1_9GAMM</name>